<name>A0A8D8DVH3_CULPI</name>
<dbReference type="EMBL" id="HBUE01177243">
    <property type="protein sequence ID" value="CAG6518388.1"/>
    <property type="molecule type" value="Transcribed_RNA"/>
</dbReference>
<reference evidence="1" key="1">
    <citation type="submission" date="2021-05" db="EMBL/GenBank/DDBJ databases">
        <authorList>
            <person name="Alioto T."/>
            <person name="Alioto T."/>
            <person name="Gomez Garrido J."/>
        </authorList>
    </citation>
    <scope>NUCLEOTIDE SEQUENCE</scope>
</reference>
<dbReference type="EMBL" id="HBUE01046482">
    <property type="protein sequence ID" value="CAG6462856.1"/>
    <property type="molecule type" value="Transcribed_RNA"/>
</dbReference>
<evidence type="ECO:0000313" key="1">
    <source>
        <dbReference type="EMBL" id="CAG6518388.1"/>
    </source>
</evidence>
<dbReference type="AlphaFoldDB" id="A0A8D8DVH3"/>
<dbReference type="EMBL" id="HBUE01046481">
    <property type="protein sequence ID" value="CAG6462855.1"/>
    <property type="molecule type" value="Transcribed_RNA"/>
</dbReference>
<protein>
    <submittedName>
        <fullName evidence="1">(northern house mosquito) hypothetical protein</fullName>
    </submittedName>
</protein>
<dbReference type="EMBL" id="HBUE01046480">
    <property type="protein sequence ID" value="CAG6462853.1"/>
    <property type="molecule type" value="Transcribed_RNA"/>
</dbReference>
<organism evidence="1">
    <name type="scientific">Culex pipiens</name>
    <name type="common">House mosquito</name>
    <dbReference type="NCBI Taxonomy" id="7175"/>
    <lineage>
        <taxon>Eukaryota</taxon>
        <taxon>Metazoa</taxon>
        <taxon>Ecdysozoa</taxon>
        <taxon>Arthropoda</taxon>
        <taxon>Hexapoda</taxon>
        <taxon>Insecta</taxon>
        <taxon>Pterygota</taxon>
        <taxon>Neoptera</taxon>
        <taxon>Endopterygota</taxon>
        <taxon>Diptera</taxon>
        <taxon>Nematocera</taxon>
        <taxon>Culicoidea</taxon>
        <taxon>Culicidae</taxon>
        <taxon>Culicinae</taxon>
        <taxon>Culicini</taxon>
        <taxon>Culex</taxon>
        <taxon>Culex</taxon>
    </lineage>
</organism>
<accession>A0A8D8DVH3</accession>
<proteinExistence type="predicted"/>
<dbReference type="EMBL" id="HBUE01282765">
    <property type="protein sequence ID" value="CAG6569921.1"/>
    <property type="molecule type" value="Transcribed_RNA"/>
</dbReference>
<sequence>MDVINLLRGTNLQNIPIPAWRNLPQMDAVSRTKVQRRHELHPRWRTAAEELLAAPRSVTQVRTEPHPKIHRIRHPTIRPQSTLRLPKPKSQPAVRRAVKVFRSQQPQRFQLRYPLVHLTTPRMGASRWT</sequence>